<dbReference type="InterPro" id="IPR020449">
    <property type="entry name" value="Tscrpt_reg_AraC-type_HTH"/>
</dbReference>
<evidence type="ECO:0000313" key="14">
    <source>
        <dbReference type="Proteomes" id="UP000198806"/>
    </source>
</evidence>
<dbReference type="PROSITE" id="PS50110">
    <property type="entry name" value="RESPONSE_REGULATORY"/>
    <property type="match status" value="1"/>
</dbReference>
<evidence type="ECO:0000256" key="6">
    <source>
        <dbReference type="ARBA" id="ARBA00023015"/>
    </source>
</evidence>
<evidence type="ECO:0000259" key="11">
    <source>
        <dbReference type="PROSITE" id="PS01124"/>
    </source>
</evidence>
<keyword evidence="5" id="KW-0902">Two-component regulatory system</keyword>
<dbReference type="SMART" id="SM00342">
    <property type="entry name" value="HTH_ARAC"/>
    <property type="match status" value="1"/>
</dbReference>
<dbReference type="CDD" id="cd17536">
    <property type="entry name" value="REC_YesN-like"/>
    <property type="match status" value="1"/>
</dbReference>
<evidence type="ECO:0000259" key="12">
    <source>
        <dbReference type="PROSITE" id="PS50110"/>
    </source>
</evidence>
<dbReference type="Gene3D" id="3.40.50.2300">
    <property type="match status" value="1"/>
</dbReference>
<proteinExistence type="predicted"/>
<feature type="modified residue" description="4-aspartylphosphate" evidence="10">
    <location>
        <position position="57"/>
    </location>
</feature>
<dbReference type="STRING" id="1527.SAMN04489757_11146"/>
<protein>
    <recommendedName>
        <fullName evidence="2">Stage 0 sporulation protein A homolog</fullName>
    </recommendedName>
</protein>
<dbReference type="Gene3D" id="1.10.10.60">
    <property type="entry name" value="Homeodomain-like"/>
    <property type="match status" value="2"/>
</dbReference>
<dbReference type="EMBL" id="FOWD01000011">
    <property type="protein sequence ID" value="SFO15987.1"/>
    <property type="molecule type" value="Genomic_DNA"/>
</dbReference>
<dbReference type="GO" id="GO:0005737">
    <property type="term" value="C:cytoplasm"/>
    <property type="evidence" value="ECO:0007669"/>
    <property type="project" value="UniProtKB-SubCell"/>
</dbReference>
<keyword evidence="4 10" id="KW-0597">Phosphoprotein</keyword>
<evidence type="ECO:0000256" key="2">
    <source>
        <dbReference type="ARBA" id="ARBA00018672"/>
    </source>
</evidence>
<dbReference type="PRINTS" id="PR00032">
    <property type="entry name" value="HTHARAC"/>
</dbReference>
<dbReference type="AlphaFoldDB" id="A0A1I5EX07"/>
<keyword evidence="8" id="KW-0804">Transcription</keyword>
<dbReference type="SUPFAM" id="SSF46689">
    <property type="entry name" value="Homeodomain-like"/>
    <property type="match status" value="2"/>
</dbReference>
<comment type="subcellular location">
    <subcellularLocation>
        <location evidence="1">Cytoplasm</location>
    </subcellularLocation>
</comment>
<dbReference type="PANTHER" id="PTHR42713:SF3">
    <property type="entry name" value="TRANSCRIPTIONAL REGULATORY PROTEIN HPTR"/>
    <property type="match status" value="1"/>
</dbReference>
<dbReference type="GO" id="GO:0003700">
    <property type="term" value="F:DNA-binding transcription factor activity"/>
    <property type="evidence" value="ECO:0007669"/>
    <property type="project" value="InterPro"/>
</dbReference>
<organism evidence="13 14">
    <name type="scientific">Anaerocolumna aminovalerica</name>
    <dbReference type="NCBI Taxonomy" id="1527"/>
    <lineage>
        <taxon>Bacteria</taxon>
        <taxon>Bacillati</taxon>
        <taxon>Bacillota</taxon>
        <taxon>Clostridia</taxon>
        <taxon>Lachnospirales</taxon>
        <taxon>Lachnospiraceae</taxon>
        <taxon>Anaerocolumna</taxon>
    </lineage>
</organism>
<reference evidence="13 14" key="1">
    <citation type="submission" date="2016-10" db="EMBL/GenBank/DDBJ databases">
        <authorList>
            <person name="de Groot N.N."/>
        </authorList>
    </citation>
    <scope>NUCLEOTIDE SEQUENCE [LARGE SCALE GENOMIC DNA]</scope>
    <source>
        <strain evidence="13 14">DSM 1283</strain>
    </source>
</reference>
<dbReference type="InterPro" id="IPR009057">
    <property type="entry name" value="Homeodomain-like_sf"/>
</dbReference>
<gene>
    <name evidence="13" type="ORF">SAMN04489757_11146</name>
</gene>
<keyword evidence="14" id="KW-1185">Reference proteome</keyword>
<evidence type="ECO:0000256" key="9">
    <source>
        <dbReference type="ARBA" id="ARBA00024867"/>
    </source>
</evidence>
<dbReference type="InterPro" id="IPR018060">
    <property type="entry name" value="HTH_AraC"/>
</dbReference>
<dbReference type="OrthoDB" id="9794370at2"/>
<evidence type="ECO:0000313" key="13">
    <source>
        <dbReference type="EMBL" id="SFO15987.1"/>
    </source>
</evidence>
<dbReference type="SMART" id="SM00448">
    <property type="entry name" value="REC"/>
    <property type="match status" value="1"/>
</dbReference>
<dbReference type="GO" id="GO:0000160">
    <property type="term" value="P:phosphorelay signal transduction system"/>
    <property type="evidence" value="ECO:0007669"/>
    <property type="project" value="UniProtKB-KW"/>
</dbReference>
<dbReference type="PROSITE" id="PS01124">
    <property type="entry name" value="HTH_ARAC_FAMILY_2"/>
    <property type="match status" value="1"/>
</dbReference>
<dbReference type="InterPro" id="IPR011006">
    <property type="entry name" value="CheY-like_superfamily"/>
</dbReference>
<evidence type="ECO:0000256" key="8">
    <source>
        <dbReference type="ARBA" id="ARBA00023163"/>
    </source>
</evidence>
<dbReference type="InterPro" id="IPR001789">
    <property type="entry name" value="Sig_transdc_resp-reg_receiver"/>
</dbReference>
<evidence type="ECO:0000256" key="7">
    <source>
        <dbReference type="ARBA" id="ARBA00023125"/>
    </source>
</evidence>
<evidence type="ECO:0000256" key="4">
    <source>
        <dbReference type="ARBA" id="ARBA00022553"/>
    </source>
</evidence>
<evidence type="ECO:0000256" key="5">
    <source>
        <dbReference type="ARBA" id="ARBA00023012"/>
    </source>
</evidence>
<keyword evidence="7" id="KW-0238">DNA-binding</keyword>
<feature type="domain" description="HTH araC/xylS-type" evidence="11">
    <location>
        <begin position="434"/>
        <end position="533"/>
    </location>
</feature>
<keyword evidence="6" id="KW-0805">Transcription regulation</keyword>
<comment type="function">
    <text evidence="9">May play the central regulatory role in sporulation. It may be an element of the effector pathway responsible for the activation of sporulation genes in response to nutritional stress. Spo0A may act in concert with spo0H (a sigma factor) to control the expression of some genes that are critical to the sporulation process.</text>
</comment>
<feature type="domain" description="Response regulatory" evidence="12">
    <location>
        <begin position="5"/>
        <end position="122"/>
    </location>
</feature>
<dbReference type="Proteomes" id="UP000198806">
    <property type="component" value="Unassembled WGS sequence"/>
</dbReference>
<name>A0A1I5EX07_9FIRM</name>
<evidence type="ECO:0000256" key="1">
    <source>
        <dbReference type="ARBA" id="ARBA00004496"/>
    </source>
</evidence>
<evidence type="ECO:0000256" key="3">
    <source>
        <dbReference type="ARBA" id="ARBA00022490"/>
    </source>
</evidence>
<dbReference type="RefSeq" id="WP_091685954.1">
    <property type="nucleotide sequence ID" value="NZ_BAABFM010000085.1"/>
</dbReference>
<dbReference type="Pfam" id="PF12833">
    <property type="entry name" value="HTH_18"/>
    <property type="match status" value="1"/>
</dbReference>
<dbReference type="Pfam" id="PF00072">
    <property type="entry name" value="Response_reg"/>
    <property type="match status" value="1"/>
</dbReference>
<keyword evidence="3" id="KW-0963">Cytoplasm</keyword>
<evidence type="ECO:0000256" key="10">
    <source>
        <dbReference type="PROSITE-ProRule" id="PRU00169"/>
    </source>
</evidence>
<sequence length="537" mass="62381">MKRYTVILVDDEEEVRQAIINKLDWEAIGFQVIGAADNGEDALELAERLRPDVVMTDIKMPFMDGLTLSNKLKQISKDIKIIVFSGFDEFEYAQEAIKLEVEEYILKPINAAKLKAVFARIKVKLDNEINRKRDIEQLRKYYLESLPVMKEQFLIGLLEGRLSKQRLVELMNSYELNLNYPYYMTGIVNIDKSSKKNADILETEGFITVSLKQIVDENLSSCCEFYSCIYLESVVVIALLTDLKQSNDFIHTMDQICKSAFRILENNTSAGIGFICSDLMELSRSYQSAQNAIDYRILFEPNQVIYIQDVEAQVNDGNIWDSSYTENILREIKLGEVEHLEKAIQELIGYIKKTAISFQLFQISLMEMVTEIYKLGRTYQIDMDKVFGMDFNFNDKIYQFKSSEALKQWLIDICMKVRGSIRRERIDSAKLLIEKAVEYIDQHYQNSDLSVDTLCNYLNVSATYFSTLFKREMGMSFVNYLTKVRLDKALQLLNTTDEKTYNISTMVGYMEPNYFSYVFKKQYGVSPSNYRKKYSAK</sequence>
<dbReference type="GO" id="GO:0043565">
    <property type="term" value="F:sequence-specific DNA binding"/>
    <property type="evidence" value="ECO:0007669"/>
    <property type="project" value="InterPro"/>
</dbReference>
<dbReference type="InterPro" id="IPR051552">
    <property type="entry name" value="HptR"/>
</dbReference>
<accession>A0A1I5EX07</accession>
<dbReference type="SUPFAM" id="SSF52172">
    <property type="entry name" value="CheY-like"/>
    <property type="match status" value="1"/>
</dbReference>
<dbReference type="PANTHER" id="PTHR42713">
    <property type="entry name" value="HISTIDINE KINASE-RELATED"/>
    <property type="match status" value="1"/>
</dbReference>